<dbReference type="Proteomes" id="UP000460157">
    <property type="component" value="Unassembled WGS sequence"/>
</dbReference>
<comment type="pathway">
    <text evidence="3 15">Amino-acid biosynthesis; L-histidine biosynthesis; L-histidine from 5-phospho-alpha-D-ribose 1-diphosphate: step 1/9.</text>
</comment>
<dbReference type="InterPro" id="IPR015867">
    <property type="entry name" value="N-reg_PII/ATP_PRibTrfase_C"/>
</dbReference>
<dbReference type="InterPro" id="IPR013115">
    <property type="entry name" value="HisG_C"/>
</dbReference>
<dbReference type="InterPro" id="IPR018198">
    <property type="entry name" value="ATP_PRibTrfase_CS"/>
</dbReference>
<keyword evidence="8 15" id="KW-0028">Amino-acid biosynthesis</keyword>
<dbReference type="InterPro" id="IPR020621">
    <property type="entry name" value="ATP-PRT_HisG_long"/>
</dbReference>
<proteinExistence type="inferred from homology"/>
<dbReference type="GO" id="GO:0000105">
    <property type="term" value="P:L-histidine biosynthetic process"/>
    <property type="evidence" value="ECO:0007669"/>
    <property type="project" value="UniProtKB-UniRule"/>
</dbReference>
<dbReference type="InterPro" id="IPR001348">
    <property type="entry name" value="ATP_PRibTrfase_HisG"/>
</dbReference>
<keyword evidence="15" id="KW-0460">Magnesium</keyword>
<dbReference type="GO" id="GO:0005524">
    <property type="term" value="F:ATP binding"/>
    <property type="evidence" value="ECO:0007669"/>
    <property type="project" value="UniProtKB-KW"/>
</dbReference>
<protein>
    <recommendedName>
        <fullName evidence="6 15">ATP phosphoribosyltransferase</fullName>
        <shortName evidence="15">ATP-PRT</shortName>
        <shortName evidence="15">ATP-PRTase</shortName>
        <ecNumber evidence="5 15">2.4.2.17</ecNumber>
    </recommendedName>
</protein>
<evidence type="ECO:0000256" key="12">
    <source>
        <dbReference type="ARBA" id="ARBA00022840"/>
    </source>
</evidence>
<dbReference type="GO" id="GO:0005737">
    <property type="term" value="C:cytoplasm"/>
    <property type="evidence" value="ECO:0007669"/>
    <property type="project" value="UniProtKB-SubCell"/>
</dbReference>
<evidence type="ECO:0000256" key="9">
    <source>
        <dbReference type="ARBA" id="ARBA00022676"/>
    </source>
</evidence>
<dbReference type="GO" id="GO:0000287">
    <property type="term" value="F:magnesium ion binding"/>
    <property type="evidence" value="ECO:0007669"/>
    <property type="project" value="UniProtKB-UniRule"/>
</dbReference>
<evidence type="ECO:0000256" key="7">
    <source>
        <dbReference type="ARBA" id="ARBA00022490"/>
    </source>
</evidence>
<evidence type="ECO:0000256" key="15">
    <source>
        <dbReference type="HAMAP-Rule" id="MF_00079"/>
    </source>
</evidence>
<dbReference type="Pfam" id="PF01634">
    <property type="entry name" value="HisG"/>
    <property type="match status" value="1"/>
</dbReference>
<evidence type="ECO:0000259" key="16">
    <source>
        <dbReference type="Pfam" id="PF01634"/>
    </source>
</evidence>
<dbReference type="InterPro" id="IPR013820">
    <property type="entry name" value="ATP_PRibTrfase_cat"/>
</dbReference>
<keyword evidence="10 15" id="KW-0808">Transferase</keyword>
<dbReference type="OrthoDB" id="9801867at2"/>
<comment type="activity regulation">
    <text evidence="15">Feedback inhibited by histidine.</text>
</comment>
<dbReference type="Gene3D" id="3.40.190.10">
    <property type="entry name" value="Periplasmic binding protein-like II"/>
    <property type="match status" value="2"/>
</dbReference>
<dbReference type="SUPFAM" id="SSF54913">
    <property type="entry name" value="GlnB-like"/>
    <property type="match status" value="1"/>
</dbReference>
<evidence type="ECO:0000256" key="4">
    <source>
        <dbReference type="ARBA" id="ARBA00007955"/>
    </source>
</evidence>
<evidence type="ECO:0000256" key="5">
    <source>
        <dbReference type="ARBA" id="ARBA00011946"/>
    </source>
</evidence>
<feature type="domain" description="Histidine biosynthesis HisG C-terminal" evidence="17">
    <location>
        <begin position="215"/>
        <end position="286"/>
    </location>
</feature>
<dbReference type="NCBIfam" id="TIGR03455">
    <property type="entry name" value="HisG_C-term"/>
    <property type="match status" value="1"/>
</dbReference>
<accession>A0A7K1UGF2</accession>
<organism evidence="18 19">
    <name type="scientific">Nesterenkonia alkaliphila</name>
    <dbReference type="NCBI Taxonomy" id="1463631"/>
    <lineage>
        <taxon>Bacteria</taxon>
        <taxon>Bacillati</taxon>
        <taxon>Actinomycetota</taxon>
        <taxon>Actinomycetes</taxon>
        <taxon>Micrococcales</taxon>
        <taxon>Micrococcaceae</taxon>
        <taxon>Nesterenkonia</taxon>
    </lineage>
</organism>
<dbReference type="PANTHER" id="PTHR21403:SF8">
    <property type="entry name" value="ATP PHOSPHORIBOSYLTRANSFERASE"/>
    <property type="match status" value="1"/>
</dbReference>
<evidence type="ECO:0000256" key="8">
    <source>
        <dbReference type="ARBA" id="ARBA00022605"/>
    </source>
</evidence>
<dbReference type="EMBL" id="WRPM01000027">
    <property type="protein sequence ID" value="MVT25519.1"/>
    <property type="molecule type" value="Genomic_DNA"/>
</dbReference>
<evidence type="ECO:0000256" key="6">
    <source>
        <dbReference type="ARBA" id="ARBA00020998"/>
    </source>
</evidence>
<dbReference type="SUPFAM" id="SSF53850">
    <property type="entry name" value="Periplasmic binding protein-like II"/>
    <property type="match status" value="1"/>
</dbReference>
<evidence type="ECO:0000256" key="13">
    <source>
        <dbReference type="ARBA" id="ARBA00023102"/>
    </source>
</evidence>
<keyword evidence="12 15" id="KW-0067">ATP-binding</keyword>
<dbReference type="PROSITE" id="PS01316">
    <property type="entry name" value="ATP_P_PHORIBOSYLTR"/>
    <property type="match status" value="1"/>
</dbReference>
<sequence length="290" mass="31174">MLRVAVPNKGALSEAAMAMLTEAGYLQRRDRKELVLVDEENGVEFFYLRPRDVAVYVGSGILHVGITGRDLFQDARVETGASEIMGLGFGRSTFRLAGPRGAFSAAADLAGKRVATSYDALLQQWFAQQGIPGVDVVHLDGAVESAVRLGVADAIADVVETGNTLKAAGMETFGEPVMVSEAILISGKGTDHDDAEAIERATGRLIRRLQGVLVARQYVMMDYDIRRTDLQAAIAITPGLESPTISPLADEGWVAVRSMVPAKKTNQLMDELYDLGARAILVTTIHACRV</sequence>
<dbReference type="AlphaFoldDB" id="A0A7K1UGF2"/>
<dbReference type="PANTHER" id="PTHR21403">
    <property type="entry name" value="ATP PHOSPHORIBOSYLTRANSFERASE ATP-PRTASE"/>
    <property type="match status" value="1"/>
</dbReference>
<name>A0A7K1UGF2_9MICC</name>
<evidence type="ECO:0000313" key="19">
    <source>
        <dbReference type="Proteomes" id="UP000460157"/>
    </source>
</evidence>
<dbReference type="HAMAP" id="MF_00079">
    <property type="entry name" value="HisG_Long"/>
    <property type="match status" value="1"/>
</dbReference>
<comment type="cofactor">
    <cofactor evidence="15">
        <name>Mg(2+)</name>
        <dbReference type="ChEBI" id="CHEBI:18420"/>
    </cofactor>
</comment>
<dbReference type="Gene3D" id="3.30.70.120">
    <property type="match status" value="1"/>
</dbReference>
<dbReference type="RefSeq" id="WP_157321608.1">
    <property type="nucleotide sequence ID" value="NZ_BMFX01000015.1"/>
</dbReference>
<keyword evidence="15" id="KW-0479">Metal-binding</keyword>
<comment type="similarity">
    <text evidence="4 15">Belongs to the ATP phosphoribosyltransferase family. Long subfamily.</text>
</comment>
<keyword evidence="11 15" id="KW-0547">Nucleotide-binding</keyword>
<evidence type="ECO:0000256" key="10">
    <source>
        <dbReference type="ARBA" id="ARBA00022679"/>
    </source>
</evidence>
<dbReference type="InterPro" id="IPR011322">
    <property type="entry name" value="N-reg_PII-like_a/b"/>
</dbReference>
<dbReference type="EC" id="2.4.2.17" evidence="5 15"/>
<dbReference type="NCBIfam" id="TIGR00070">
    <property type="entry name" value="hisG"/>
    <property type="match status" value="1"/>
</dbReference>
<comment type="function">
    <text evidence="14 15">Catalyzes the condensation of ATP and 5-phosphoribose 1-diphosphate to form N'-(5'-phosphoribosyl)-ATP (PR-ATP). Has a crucial role in the pathway because the rate of histidine biosynthesis seems to be controlled primarily by regulation of HisG enzymatic activity.</text>
</comment>
<evidence type="ECO:0000256" key="1">
    <source>
        <dbReference type="ARBA" id="ARBA00000915"/>
    </source>
</evidence>
<evidence type="ECO:0000256" key="2">
    <source>
        <dbReference type="ARBA" id="ARBA00004496"/>
    </source>
</evidence>
<keyword evidence="9 15" id="KW-0328">Glycosyltransferase</keyword>
<dbReference type="UniPathway" id="UPA00031">
    <property type="reaction ID" value="UER00006"/>
</dbReference>
<keyword evidence="19" id="KW-1185">Reference proteome</keyword>
<feature type="domain" description="ATP phosphoribosyltransferase catalytic" evidence="16">
    <location>
        <begin position="49"/>
        <end position="205"/>
    </location>
</feature>
<gene>
    <name evidence="15" type="primary">hisG</name>
    <name evidence="18" type="ORF">GNZ21_03935</name>
</gene>
<keyword evidence="13 15" id="KW-0368">Histidine biosynthesis</keyword>
<keyword evidence="7 15" id="KW-0963">Cytoplasm</keyword>
<comment type="catalytic activity">
    <reaction evidence="1 15">
        <text>1-(5-phospho-beta-D-ribosyl)-ATP + diphosphate = 5-phospho-alpha-D-ribose 1-diphosphate + ATP</text>
        <dbReference type="Rhea" id="RHEA:18473"/>
        <dbReference type="ChEBI" id="CHEBI:30616"/>
        <dbReference type="ChEBI" id="CHEBI:33019"/>
        <dbReference type="ChEBI" id="CHEBI:58017"/>
        <dbReference type="ChEBI" id="CHEBI:73183"/>
        <dbReference type="EC" id="2.4.2.17"/>
    </reaction>
</comment>
<evidence type="ECO:0000256" key="3">
    <source>
        <dbReference type="ARBA" id="ARBA00004667"/>
    </source>
</evidence>
<comment type="subcellular location">
    <subcellularLocation>
        <location evidence="2 15">Cytoplasm</location>
    </subcellularLocation>
</comment>
<evidence type="ECO:0000259" key="17">
    <source>
        <dbReference type="Pfam" id="PF08029"/>
    </source>
</evidence>
<dbReference type="FunFam" id="3.30.70.120:FF:000003">
    <property type="entry name" value="ATP phosphoribosyltransferase"/>
    <property type="match status" value="1"/>
</dbReference>
<comment type="caution">
    <text evidence="18">The sequence shown here is derived from an EMBL/GenBank/DDBJ whole genome shotgun (WGS) entry which is preliminary data.</text>
</comment>
<dbReference type="GO" id="GO:0003879">
    <property type="term" value="F:ATP phosphoribosyltransferase activity"/>
    <property type="evidence" value="ECO:0007669"/>
    <property type="project" value="UniProtKB-UniRule"/>
</dbReference>
<evidence type="ECO:0000256" key="14">
    <source>
        <dbReference type="ARBA" id="ARBA00024861"/>
    </source>
</evidence>
<evidence type="ECO:0000256" key="11">
    <source>
        <dbReference type="ARBA" id="ARBA00022741"/>
    </source>
</evidence>
<reference evidence="18 19" key="1">
    <citation type="submission" date="2019-12" db="EMBL/GenBank/DDBJ databases">
        <title>Nesterenkonia muleiensis sp. nov., a novel actinobacterium isolated from sap of Populus euphratica.</title>
        <authorList>
            <person name="Wang R."/>
        </authorList>
    </citation>
    <scope>NUCLEOTIDE SEQUENCE [LARGE SCALE GENOMIC DNA]</scope>
    <source>
        <strain evidence="18 19">F10</strain>
    </source>
</reference>
<dbReference type="Pfam" id="PF08029">
    <property type="entry name" value="HisG_C"/>
    <property type="match status" value="1"/>
</dbReference>
<evidence type="ECO:0000313" key="18">
    <source>
        <dbReference type="EMBL" id="MVT25519.1"/>
    </source>
</evidence>